<keyword evidence="2" id="KW-1185">Reference proteome</keyword>
<dbReference type="EMBL" id="CP034248">
    <property type="protein sequence ID" value="AZK47657.1"/>
    <property type="molecule type" value="Genomic_DNA"/>
</dbReference>
<sequence>MASIAKRLLDELNKTHPLAQIGDDGNMAEMLVAMMKYMPLRALVNFGGGTFTEEMMEEIIDKLNAV</sequence>
<dbReference type="Proteomes" id="UP000273145">
    <property type="component" value="Chromosome"/>
</dbReference>
<protein>
    <submittedName>
        <fullName evidence="1">Uncharacterized protein</fullName>
    </submittedName>
</protein>
<organism evidence="1 2">
    <name type="scientific">Paenibacillus lentus</name>
    <dbReference type="NCBI Taxonomy" id="1338368"/>
    <lineage>
        <taxon>Bacteria</taxon>
        <taxon>Bacillati</taxon>
        <taxon>Bacillota</taxon>
        <taxon>Bacilli</taxon>
        <taxon>Bacillales</taxon>
        <taxon>Paenibacillaceae</taxon>
        <taxon>Paenibacillus</taxon>
    </lineage>
</organism>
<gene>
    <name evidence="1" type="ORF">EIM92_17120</name>
</gene>
<accession>A0A3Q8SCS8</accession>
<dbReference type="AlphaFoldDB" id="A0A3Q8SCS8"/>
<dbReference type="KEGG" id="plen:EIM92_17120"/>
<evidence type="ECO:0000313" key="1">
    <source>
        <dbReference type="EMBL" id="AZK47657.1"/>
    </source>
</evidence>
<reference evidence="1 2" key="1">
    <citation type="submission" date="2018-11" db="EMBL/GenBank/DDBJ databases">
        <title>Genome sequencing of Paenibacillus lentus DSM25539(T).</title>
        <authorList>
            <person name="Kook J.-K."/>
            <person name="Park S.-N."/>
            <person name="Lim Y.K."/>
        </authorList>
    </citation>
    <scope>NUCLEOTIDE SEQUENCE [LARGE SCALE GENOMIC DNA]</scope>
    <source>
        <strain evidence="1 2">DSM 25539</strain>
    </source>
</reference>
<evidence type="ECO:0000313" key="2">
    <source>
        <dbReference type="Proteomes" id="UP000273145"/>
    </source>
</evidence>
<proteinExistence type="predicted"/>
<name>A0A3Q8SCS8_9BACL</name>